<keyword evidence="2" id="KW-0378">Hydrolase</keyword>
<dbReference type="InterPro" id="IPR001478">
    <property type="entry name" value="PDZ"/>
</dbReference>
<organism evidence="4 5">
    <name type="scientific">Pseudooceanicola atlanticus</name>
    <dbReference type="NCBI Taxonomy" id="1461694"/>
    <lineage>
        <taxon>Bacteria</taxon>
        <taxon>Pseudomonadati</taxon>
        <taxon>Pseudomonadota</taxon>
        <taxon>Alphaproteobacteria</taxon>
        <taxon>Rhodobacterales</taxon>
        <taxon>Paracoccaceae</taxon>
        <taxon>Pseudooceanicola</taxon>
    </lineage>
</organism>
<accession>A0A0A0EIL9</accession>
<dbReference type="AlphaFoldDB" id="A0A0A0EIL9"/>
<dbReference type="eggNOG" id="COG0265">
    <property type="taxonomic scope" value="Bacteria"/>
</dbReference>
<evidence type="ECO:0000256" key="1">
    <source>
        <dbReference type="ARBA" id="ARBA00022670"/>
    </source>
</evidence>
<dbReference type="PANTHER" id="PTHR43343">
    <property type="entry name" value="PEPTIDASE S12"/>
    <property type="match status" value="1"/>
</dbReference>
<name>A0A0A0EIL9_9RHOB</name>
<keyword evidence="1" id="KW-0645">Protease</keyword>
<dbReference type="SUPFAM" id="SSF50494">
    <property type="entry name" value="Trypsin-like serine proteases"/>
    <property type="match status" value="1"/>
</dbReference>
<sequence>MQSSRVWSLTALAACLGLLIGAWLVRDPQRDGEAIRSALNATLVLRHAENGAFLGSGTLWRRGDVALTNAHVVAGQDRLQVVTRDGERVMARVAARDSDRDIAMLHLDTRLDGGLKPGDAPATGDAIFATGAPLQTEFTATRGIISSTGRQVLPSVPVRYLQHDAAINPGSSGGPLVDRSGRLIGLNSRIADGSRYFVGISYAIPADILDAFAEGDLPALPDLGLALRPIDAGIARALAVPEGRGLLVDDVAPGGAAAQAGLEPGDILLQAAGTTLNQPGTLSMTLAEAGDSARLDIARGEQQLSIDLPLTPKPQADTIQTAQRAAPTPRPIAAFGVTLAADGTVDQIDETGAAYAAGLAQGDVIEAIDGVPFSDPDFSVAPPALLRLRRGDSHLHILLDPSRRTMRPLGGANALDPDVTLF</sequence>
<dbReference type="GO" id="GO:0004252">
    <property type="term" value="F:serine-type endopeptidase activity"/>
    <property type="evidence" value="ECO:0007669"/>
    <property type="project" value="InterPro"/>
</dbReference>
<evidence type="ECO:0000313" key="4">
    <source>
        <dbReference type="EMBL" id="KGM49022.1"/>
    </source>
</evidence>
<dbReference type="GO" id="GO:0006508">
    <property type="term" value="P:proteolysis"/>
    <property type="evidence" value="ECO:0007669"/>
    <property type="project" value="UniProtKB-KW"/>
</dbReference>
<gene>
    <name evidence="4" type="ORF">ATO9_10040</name>
</gene>
<dbReference type="PANTHER" id="PTHR43343:SF3">
    <property type="entry name" value="PROTEASE DO-LIKE 8, CHLOROPLASTIC"/>
    <property type="match status" value="1"/>
</dbReference>
<proteinExistence type="predicted"/>
<evidence type="ECO:0000256" key="2">
    <source>
        <dbReference type="ARBA" id="ARBA00022801"/>
    </source>
</evidence>
<dbReference type="Gene3D" id="2.30.42.10">
    <property type="match status" value="2"/>
</dbReference>
<dbReference type="InterPro" id="IPR041489">
    <property type="entry name" value="PDZ_6"/>
</dbReference>
<dbReference type="EMBL" id="AQQX01000003">
    <property type="protein sequence ID" value="KGM49022.1"/>
    <property type="molecule type" value="Genomic_DNA"/>
</dbReference>
<comment type="caution">
    <text evidence="4">The sequence shown here is derived from an EMBL/GenBank/DDBJ whole genome shotgun (WGS) entry which is preliminary data.</text>
</comment>
<protein>
    <recommendedName>
        <fullName evidence="3">PDZ domain-containing protein</fullName>
    </recommendedName>
</protein>
<evidence type="ECO:0000313" key="5">
    <source>
        <dbReference type="Proteomes" id="UP000030004"/>
    </source>
</evidence>
<dbReference type="Pfam" id="PF17820">
    <property type="entry name" value="PDZ_6"/>
    <property type="match status" value="1"/>
</dbReference>
<reference evidence="4 5" key="1">
    <citation type="journal article" date="2015" name="Antonie Van Leeuwenhoek">
        <title>Pseudooceanicola atlanticus gen. nov. sp. nov., isolated from surface seawater of the Atlantic Ocean and reclassification of Oceanicola batsensis, Oceanicola marinus, Oceanicola nitratireducens, Oceanicola nanhaiensis, Oceanicola antarcticus and Oceanicola flagellatus, as Pseudooceanicola batsensis comb. nov., Pseudooceanicola marinus comb. nov., Pseudooceanicola nitratireducens comb. nov., Pseudooceanicola nanhaiensis comb. nov., Pseudooceanicola antarcticus comb. nov., and Pseudooceanicola flagellatus comb. nov.</title>
        <authorList>
            <person name="Lai Q."/>
            <person name="Li G."/>
            <person name="Liu X."/>
            <person name="Du Y."/>
            <person name="Sun F."/>
            <person name="Shao Z."/>
        </authorList>
    </citation>
    <scope>NUCLEOTIDE SEQUENCE [LARGE SCALE GENOMIC DNA]</scope>
    <source>
        <strain evidence="4 5">22II-s11g</strain>
    </source>
</reference>
<evidence type="ECO:0000259" key="3">
    <source>
        <dbReference type="PROSITE" id="PS50106"/>
    </source>
</evidence>
<dbReference type="SUPFAM" id="SSF50156">
    <property type="entry name" value="PDZ domain-like"/>
    <property type="match status" value="2"/>
</dbReference>
<dbReference type="STRING" id="1461694.ATO9_10040"/>
<dbReference type="InterPro" id="IPR051201">
    <property type="entry name" value="Chloro_Bact_Ser_Proteases"/>
</dbReference>
<dbReference type="InterPro" id="IPR001940">
    <property type="entry name" value="Peptidase_S1C"/>
</dbReference>
<keyword evidence="5" id="KW-1185">Reference proteome</keyword>
<dbReference type="InterPro" id="IPR009003">
    <property type="entry name" value="Peptidase_S1_PA"/>
</dbReference>
<dbReference type="Gene3D" id="2.40.10.120">
    <property type="match status" value="1"/>
</dbReference>
<dbReference type="OrthoDB" id="9758917at2"/>
<dbReference type="InterPro" id="IPR036034">
    <property type="entry name" value="PDZ_sf"/>
</dbReference>
<dbReference type="RefSeq" id="WP_043747956.1">
    <property type="nucleotide sequence ID" value="NZ_AQQX01000003.1"/>
</dbReference>
<dbReference type="Pfam" id="PF13365">
    <property type="entry name" value="Trypsin_2"/>
    <property type="match status" value="1"/>
</dbReference>
<dbReference type="Proteomes" id="UP000030004">
    <property type="component" value="Unassembled WGS sequence"/>
</dbReference>
<dbReference type="SMART" id="SM00228">
    <property type="entry name" value="PDZ"/>
    <property type="match status" value="2"/>
</dbReference>
<dbReference type="PROSITE" id="PS50106">
    <property type="entry name" value="PDZ"/>
    <property type="match status" value="1"/>
</dbReference>
<feature type="domain" description="PDZ" evidence="3">
    <location>
        <begin position="223"/>
        <end position="301"/>
    </location>
</feature>
<dbReference type="PRINTS" id="PR00834">
    <property type="entry name" value="PROTEASES2C"/>
</dbReference>